<accession>A0A0V0HL58</accession>
<evidence type="ECO:0000256" key="1">
    <source>
        <dbReference type="SAM" id="Phobius"/>
    </source>
</evidence>
<feature type="transmembrane region" description="Helical" evidence="1">
    <location>
        <begin position="35"/>
        <end position="52"/>
    </location>
</feature>
<dbReference type="AlphaFoldDB" id="A0A0V0HL58"/>
<reference evidence="2" key="1">
    <citation type="submission" date="2015-12" db="EMBL/GenBank/DDBJ databases">
        <title>Gene expression during late stages of embryo sac development: a critical building block for successful pollen-pistil interactions.</title>
        <authorList>
            <person name="Liu Y."/>
            <person name="Joly V."/>
            <person name="Sabar M."/>
            <person name="Matton D.P."/>
        </authorList>
    </citation>
    <scope>NUCLEOTIDE SEQUENCE</scope>
</reference>
<name>A0A0V0HL58_SOLCH</name>
<protein>
    <submittedName>
        <fullName evidence="2">Putative ovule protein</fullName>
    </submittedName>
</protein>
<feature type="transmembrane region" description="Helical" evidence="1">
    <location>
        <begin position="7"/>
        <end position="29"/>
    </location>
</feature>
<keyword evidence="1" id="KW-0812">Transmembrane</keyword>
<organism evidence="2">
    <name type="scientific">Solanum chacoense</name>
    <name type="common">Chaco potato</name>
    <dbReference type="NCBI Taxonomy" id="4108"/>
    <lineage>
        <taxon>Eukaryota</taxon>
        <taxon>Viridiplantae</taxon>
        <taxon>Streptophyta</taxon>
        <taxon>Embryophyta</taxon>
        <taxon>Tracheophyta</taxon>
        <taxon>Spermatophyta</taxon>
        <taxon>Magnoliopsida</taxon>
        <taxon>eudicotyledons</taxon>
        <taxon>Gunneridae</taxon>
        <taxon>Pentapetalae</taxon>
        <taxon>asterids</taxon>
        <taxon>lamiids</taxon>
        <taxon>Solanales</taxon>
        <taxon>Solanaceae</taxon>
        <taxon>Solanoideae</taxon>
        <taxon>Solaneae</taxon>
        <taxon>Solanum</taxon>
    </lineage>
</organism>
<proteinExistence type="predicted"/>
<sequence>MELRIKLVLESIFSVFIGSKLLIFCSISIRRFFLVWYECVLMLYYTAFYEITHRPYILEFYIIGILFPSFSHPSVYPHLFCLFCFTT</sequence>
<dbReference type="EMBL" id="GEDG01018344">
    <property type="protein sequence ID" value="JAP20872.1"/>
    <property type="molecule type" value="Transcribed_RNA"/>
</dbReference>
<evidence type="ECO:0000313" key="2">
    <source>
        <dbReference type="EMBL" id="JAP20872.1"/>
    </source>
</evidence>
<keyword evidence="1" id="KW-1133">Transmembrane helix</keyword>
<keyword evidence="1" id="KW-0472">Membrane</keyword>